<dbReference type="PANTHER" id="PTHR21040">
    <property type="entry name" value="BCDNA.GH04120"/>
    <property type="match status" value="1"/>
</dbReference>
<feature type="region of interest" description="Disordered" evidence="5">
    <location>
        <begin position="50"/>
        <end position="104"/>
    </location>
</feature>
<reference evidence="9" key="1">
    <citation type="submission" date="2011-07" db="EMBL/GenBank/DDBJ databases">
        <authorList>
            <consortium name="Caenorhabditis brenneri Sequencing and Analysis Consortium"/>
            <person name="Wilson R.K."/>
        </authorList>
    </citation>
    <scope>NUCLEOTIDE SEQUENCE [LARGE SCALE GENOMIC DNA]</scope>
    <source>
        <strain evidence="9">PB2801</strain>
    </source>
</reference>
<dbReference type="PANTHER" id="PTHR21040:SF11">
    <property type="entry name" value="BETA-N-ACETYLHEXOSAMINIDASE"/>
    <property type="match status" value="1"/>
</dbReference>
<evidence type="ECO:0000313" key="9">
    <source>
        <dbReference type="Proteomes" id="UP000008068"/>
    </source>
</evidence>
<sequence>MLRGFFGRRSRSVWIRLTYLCIVTIIFLFATSQFKATTTHARFVPEPAQPIHTLDLPSDPRVPPHLDPPKPIQDVEQGAGREDPSNALKSPNRNVKWTTRRSSPLPKLTKPAENVMINGEKYPKLTPDGKLIPQRRIIHLDLKGAAYKPEYFTELFAFFNRLKATGILLEWEDMFPFKGKLAGAVNKNAYSMDTVEHILKEAQKHHLQIIPLVQTMGHLEWILKLEKFAHLREDSRFPQVICFSDDEAWSLLQEMIQEVAEVHKKYGMPYFHIGADEAFQIGICNASISRLQKEFTRERLMLWHIARTSRFVKEKYPETQILAWHDMMASAMETDIEDYKLTELLQPVLWNYAEDLDVYLPRSTWMILRSFGSVWGSSAWKGADGPARYSTNANHYLKNHESWVKQFSMVYKDFNVIEGLIMTGWSRYDHFAVLAETIPVALPTLAMSMETMLEGRPMLGNYPVSSELLQCTPPVELGLIASGCRFPGSRIYELVNEMYQKQMQLRTYRQDDYELNGWLSRVADEYSVSSHWYIDKIEQMIEMHANPLEQISEDLRFEMEKVFFKDTVDEFLFTYLADDLEWLNRKRETIKKISTAKTFPKRPFIESAKSKPASSSCL</sequence>
<dbReference type="Pfam" id="PF00728">
    <property type="entry name" value="Glyco_hydro_20"/>
    <property type="match status" value="1"/>
</dbReference>
<dbReference type="EMBL" id="GL379799">
    <property type="protein sequence ID" value="EGT34728.1"/>
    <property type="molecule type" value="Genomic_DNA"/>
</dbReference>
<evidence type="ECO:0000256" key="1">
    <source>
        <dbReference type="ARBA" id="ARBA00001231"/>
    </source>
</evidence>
<dbReference type="eggNOG" id="ENOG502QRCP">
    <property type="taxonomic scope" value="Eukaryota"/>
</dbReference>
<keyword evidence="9" id="KW-1185">Reference proteome</keyword>
<proteinExistence type="inferred from homology"/>
<dbReference type="OMA" id="GWLKPYN"/>
<dbReference type="STRING" id="135651.G0ML13"/>
<evidence type="ECO:0000256" key="3">
    <source>
        <dbReference type="ARBA" id="ARBA00012663"/>
    </source>
</evidence>
<dbReference type="InParanoid" id="G0ML13"/>
<comment type="similarity">
    <text evidence="2">Belongs to the glycosyl hydrolase 20 family.</text>
</comment>
<dbReference type="HOGENOM" id="CLU_019666_1_0_1"/>
<evidence type="ECO:0000259" key="7">
    <source>
        <dbReference type="Pfam" id="PF00728"/>
    </source>
</evidence>
<evidence type="ECO:0000256" key="2">
    <source>
        <dbReference type="ARBA" id="ARBA00006285"/>
    </source>
</evidence>
<dbReference type="OrthoDB" id="47475at2759"/>
<accession>G0ML13</accession>
<feature type="transmembrane region" description="Helical" evidence="6">
    <location>
        <begin position="12"/>
        <end position="30"/>
    </location>
</feature>
<dbReference type="AlphaFoldDB" id="G0ML13"/>
<keyword evidence="6" id="KW-0472">Membrane</keyword>
<dbReference type="GO" id="GO:0005976">
    <property type="term" value="P:polysaccharide metabolic process"/>
    <property type="evidence" value="ECO:0007669"/>
    <property type="project" value="EnsemblMetazoa"/>
</dbReference>
<evidence type="ECO:0000313" key="8">
    <source>
        <dbReference type="EMBL" id="EGT34728.1"/>
    </source>
</evidence>
<comment type="catalytic activity">
    <reaction evidence="1">
        <text>Hydrolysis of terminal non-reducing N-acetyl-D-hexosamine residues in N-acetyl-beta-D-hexosaminides.</text>
        <dbReference type="EC" id="3.2.1.52"/>
    </reaction>
</comment>
<gene>
    <name evidence="8" type="primary">Cbn-hex-3</name>
    <name evidence="8" type="ORF">CAEBREN_09139</name>
</gene>
<keyword evidence="4" id="KW-0378">Hydrolase</keyword>
<evidence type="ECO:0000256" key="6">
    <source>
        <dbReference type="SAM" id="Phobius"/>
    </source>
</evidence>
<dbReference type="Gene3D" id="3.20.20.80">
    <property type="entry name" value="Glycosidases"/>
    <property type="match status" value="1"/>
</dbReference>
<dbReference type="InterPro" id="IPR017853">
    <property type="entry name" value="GH"/>
</dbReference>
<dbReference type="FunCoup" id="G0ML13">
    <property type="interactions" value="2140"/>
</dbReference>
<dbReference type="InterPro" id="IPR015883">
    <property type="entry name" value="Glyco_hydro_20_cat"/>
</dbReference>
<dbReference type="EC" id="3.2.1.52" evidence="3"/>
<organism evidence="9">
    <name type="scientific">Caenorhabditis brenneri</name>
    <name type="common">Nematode worm</name>
    <dbReference type="NCBI Taxonomy" id="135651"/>
    <lineage>
        <taxon>Eukaryota</taxon>
        <taxon>Metazoa</taxon>
        <taxon>Ecdysozoa</taxon>
        <taxon>Nematoda</taxon>
        <taxon>Chromadorea</taxon>
        <taxon>Rhabditida</taxon>
        <taxon>Rhabditina</taxon>
        <taxon>Rhabditomorpha</taxon>
        <taxon>Rhabditoidea</taxon>
        <taxon>Rhabditidae</taxon>
        <taxon>Peloderinae</taxon>
        <taxon>Caenorhabditis</taxon>
    </lineage>
</organism>
<feature type="domain" description="Glycoside hydrolase family 20 catalytic" evidence="7">
    <location>
        <begin position="184"/>
        <end position="333"/>
    </location>
</feature>
<name>G0ML13_CAEBE</name>
<dbReference type="InterPro" id="IPR038901">
    <property type="entry name" value="HEXDC-like"/>
</dbReference>
<dbReference type="SUPFAM" id="SSF51445">
    <property type="entry name" value="(Trans)glycosidases"/>
    <property type="match status" value="1"/>
</dbReference>
<evidence type="ECO:0000256" key="4">
    <source>
        <dbReference type="ARBA" id="ARBA00022801"/>
    </source>
</evidence>
<keyword evidence="6" id="KW-1133">Transmembrane helix</keyword>
<feature type="compositionally biased region" description="Polar residues" evidence="5">
    <location>
        <begin position="87"/>
        <end position="102"/>
    </location>
</feature>
<dbReference type="Proteomes" id="UP000008068">
    <property type="component" value="Unassembled WGS sequence"/>
</dbReference>
<dbReference type="CDD" id="cd06565">
    <property type="entry name" value="GH20_GcnA-like"/>
    <property type="match status" value="1"/>
</dbReference>
<protein>
    <recommendedName>
        <fullName evidence="3">beta-N-acetylhexosaminidase</fullName>
        <ecNumber evidence="3">3.2.1.52</ecNumber>
    </recommendedName>
</protein>
<keyword evidence="6" id="KW-0812">Transmembrane</keyword>
<dbReference type="GO" id="GO:0032428">
    <property type="term" value="F:beta-N-acetylgalactosaminidase activity"/>
    <property type="evidence" value="ECO:0007669"/>
    <property type="project" value="EnsemblMetazoa"/>
</dbReference>
<evidence type="ECO:0000256" key="5">
    <source>
        <dbReference type="SAM" id="MobiDB-lite"/>
    </source>
</evidence>